<evidence type="ECO:0000313" key="14">
    <source>
        <dbReference type="EMBL" id="GEC15383.1"/>
    </source>
</evidence>
<evidence type="ECO:0000256" key="3">
    <source>
        <dbReference type="ARBA" id="ARBA00022452"/>
    </source>
</evidence>
<evidence type="ECO:0000256" key="4">
    <source>
        <dbReference type="ARBA" id="ARBA00022692"/>
    </source>
</evidence>
<evidence type="ECO:0000256" key="2">
    <source>
        <dbReference type="ARBA" id="ARBA00022448"/>
    </source>
</evidence>
<comment type="caution">
    <text evidence="14">The sequence shown here is derived from an EMBL/GenBank/DDBJ whole genome shotgun (WGS) entry which is preliminary data.</text>
</comment>
<keyword evidence="6 8" id="KW-0472">Membrane</keyword>
<dbReference type="SUPFAM" id="SSF56935">
    <property type="entry name" value="Porins"/>
    <property type="match status" value="1"/>
</dbReference>
<protein>
    <submittedName>
        <fullName evidence="14">TonB-dependent receptor</fullName>
    </submittedName>
</protein>
<keyword evidence="11" id="KW-0732">Signal</keyword>
<sequence>MTFKNKRAFRIGGASWLLLCAAGNGALAQGAASPTASTHLPEITVTAPSPIVRRKPVPARTPTRVARAAPGQNREHTPEPQPAPLAAAPQQGVLPVVTDQFATVTVVTNEEIRRTGGATLGDLLFSKPGITGSSFAPGAASRPIIRGLDVNRVGIIENGVGAGGVSDLGEDHFVPIDPLTTNQVEVVRGPAALRYGSTSIGGVVSATNNRIPDALPACAAAPFQSYGLPVKAPLANVQSSSCVNAETRTAVSSVDRGLEGGILLDGGGGNFAIHADAHGRKAGDYSIPGYPYLVDRTRPVDGYQPNSAAQATGASIGGSYIFHGGFIGAAVTQNDSLYRIPGIEGSDHQIRMDARQTKFTAKGEYRPDAAAIDAIRFWAGATNYKHNEIGLTDPADFSSTGVLQTFTNREQEGRFEVQMAPFNARFAAVTTAFGLQAGHQELTASNSVDPTSPLNGLWDPNKNNRVAGYVFNELKFTETTKAQIAGRIEHVSLSGTTPAFIPELFNLNPSPGDIGPPTARHLSFTPKSASVGLIQNLPGDLAASITAQYVERAPKPAELFSRGAHDATATFDIGNPNIGLETAKTIELGLRRATGPFRFEATAYYTKFNGFIYRRLTGNTCEDVACVGSADPAFPLELNQAIYSQRDATFRGGEFQSQLDVGPLHGGIWGIENQFDVVRATFSDGTNVPRIPPVRVGGGLFWRDANWLTRINLLHAFAQNDIAPIGETPTGGYNLLKAEVSYRTRLDSSWFGAREMMVGIVGNNLLNENIRNHVSYTKDVVLMPGIGVRAFANLKF</sequence>
<dbReference type="RefSeq" id="WP_141383102.1">
    <property type="nucleotide sequence ID" value="NZ_BJNF01000029.1"/>
</dbReference>
<dbReference type="Pfam" id="PF00593">
    <property type="entry name" value="TonB_dep_Rec_b-barrel"/>
    <property type="match status" value="1"/>
</dbReference>
<keyword evidence="4 8" id="KW-0812">Transmembrane</keyword>
<dbReference type="PROSITE" id="PS52016">
    <property type="entry name" value="TONB_DEPENDENT_REC_3"/>
    <property type="match status" value="1"/>
</dbReference>
<comment type="similarity">
    <text evidence="8 9">Belongs to the TonB-dependent receptor family.</text>
</comment>
<feature type="chain" id="PRO_5021402168" evidence="11">
    <location>
        <begin position="29"/>
        <end position="796"/>
    </location>
</feature>
<evidence type="ECO:0000256" key="1">
    <source>
        <dbReference type="ARBA" id="ARBA00004571"/>
    </source>
</evidence>
<evidence type="ECO:0000256" key="8">
    <source>
        <dbReference type="PROSITE-ProRule" id="PRU01360"/>
    </source>
</evidence>
<organism evidence="14 15">
    <name type="scientific">Nitrobacter winogradskyi</name>
    <name type="common">Nitrobacter agilis</name>
    <dbReference type="NCBI Taxonomy" id="913"/>
    <lineage>
        <taxon>Bacteria</taxon>
        <taxon>Pseudomonadati</taxon>
        <taxon>Pseudomonadota</taxon>
        <taxon>Alphaproteobacteria</taxon>
        <taxon>Hyphomicrobiales</taxon>
        <taxon>Nitrobacteraceae</taxon>
        <taxon>Nitrobacter</taxon>
    </lineage>
</organism>
<evidence type="ECO:0000256" key="5">
    <source>
        <dbReference type="ARBA" id="ARBA00023077"/>
    </source>
</evidence>
<dbReference type="PANTHER" id="PTHR30069">
    <property type="entry name" value="TONB-DEPENDENT OUTER MEMBRANE RECEPTOR"/>
    <property type="match status" value="1"/>
</dbReference>
<dbReference type="Gene3D" id="2.170.130.10">
    <property type="entry name" value="TonB-dependent receptor, plug domain"/>
    <property type="match status" value="1"/>
</dbReference>
<dbReference type="GO" id="GO:0044718">
    <property type="term" value="P:siderophore transmembrane transport"/>
    <property type="evidence" value="ECO:0007669"/>
    <property type="project" value="TreeGrafter"/>
</dbReference>
<dbReference type="InterPro" id="IPR036942">
    <property type="entry name" value="Beta-barrel_TonB_sf"/>
</dbReference>
<dbReference type="InterPro" id="IPR037066">
    <property type="entry name" value="Plug_dom_sf"/>
</dbReference>
<accession>A0A4Y3W8W0</accession>
<evidence type="ECO:0000259" key="13">
    <source>
        <dbReference type="Pfam" id="PF07715"/>
    </source>
</evidence>
<dbReference type="OrthoDB" id="9795928at2"/>
<dbReference type="AlphaFoldDB" id="A0A4Y3W8W0"/>
<dbReference type="EMBL" id="BJNF01000029">
    <property type="protein sequence ID" value="GEC15383.1"/>
    <property type="molecule type" value="Genomic_DNA"/>
</dbReference>
<evidence type="ECO:0000256" key="11">
    <source>
        <dbReference type="SAM" id="SignalP"/>
    </source>
</evidence>
<name>A0A4Y3W8W0_NITWI</name>
<dbReference type="InterPro" id="IPR012910">
    <property type="entry name" value="Plug_dom"/>
</dbReference>
<keyword evidence="2 8" id="KW-0813">Transport</keyword>
<feature type="domain" description="TonB-dependent receptor plug" evidence="13">
    <location>
        <begin position="101"/>
        <end position="203"/>
    </location>
</feature>
<keyword evidence="3 8" id="KW-1134">Transmembrane beta strand</keyword>
<keyword evidence="14" id="KW-0675">Receptor</keyword>
<dbReference type="PANTHER" id="PTHR30069:SF40">
    <property type="entry name" value="TONB-DEPENDENT RECEPTOR NMB0964-RELATED"/>
    <property type="match status" value="1"/>
</dbReference>
<keyword evidence="5 9" id="KW-0798">TonB box</keyword>
<gene>
    <name evidence="14" type="ORF">NWI01_12750</name>
</gene>
<proteinExistence type="inferred from homology"/>
<feature type="signal peptide" evidence="11">
    <location>
        <begin position="1"/>
        <end position="28"/>
    </location>
</feature>
<dbReference type="GO" id="GO:0015344">
    <property type="term" value="F:siderophore uptake transmembrane transporter activity"/>
    <property type="evidence" value="ECO:0007669"/>
    <property type="project" value="TreeGrafter"/>
</dbReference>
<feature type="compositionally biased region" description="Low complexity" evidence="10">
    <location>
        <begin position="58"/>
        <end position="70"/>
    </location>
</feature>
<dbReference type="Gene3D" id="2.40.170.20">
    <property type="entry name" value="TonB-dependent receptor, beta-barrel domain"/>
    <property type="match status" value="1"/>
</dbReference>
<keyword evidence="7 8" id="KW-0998">Cell outer membrane</keyword>
<evidence type="ECO:0000313" key="15">
    <source>
        <dbReference type="Proteomes" id="UP000318825"/>
    </source>
</evidence>
<evidence type="ECO:0000256" key="6">
    <source>
        <dbReference type="ARBA" id="ARBA00023136"/>
    </source>
</evidence>
<dbReference type="InterPro" id="IPR000531">
    <property type="entry name" value="Beta-barrel_TonB"/>
</dbReference>
<dbReference type="Pfam" id="PF07715">
    <property type="entry name" value="Plug"/>
    <property type="match status" value="1"/>
</dbReference>
<dbReference type="Proteomes" id="UP000318825">
    <property type="component" value="Unassembled WGS sequence"/>
</dbReference>
<evidence type="ECO:0000259" key="12">
    <source>
        <dbReference type="Pfam" id="PF00593"/>
    </source>
</evidence>
<dbReference type="InterPro" id="IPR039426">
    <property type="entry name" value="TonB-dep_rcpt-like"/>
</dbReference>
<evidence type="ECO:0000256" key="10">
    <source>
        <dbReference type="SAM" id="MobiDB-lite"/>
    </source>
</evidence>
<evidence type="ECO:0000256" key="7">
    <source>
        <dbReference type="ARBA" id="ARBA00023237"/>
    </source>
</evidence>
<feature type="region of interest" description="Disordered" evidence="10">
    <location>
        <begin position="53"/>
        <end position="86"/>
    </location>
</feature>
<dbReference type="GO" id="GO:0009279">
    <property type="term" value="C:cell outer membrane"/>
    <property type="evidence" value="ECO:0007669"/>
    <property type="project" value="UniProtKB-SubCell"/>
</dbReference>
<comment type="subcellular location">
    <subcellularLocation>
        <location evidence="1 8">Cell outer membrane</location>
        <topology evidence="1 8">Multi-pass membrane protein</topology>
    </subcellularLocation>
</comment>
<reference evidence="14 15" key="1">
    <citation type="submission" date="2019-06" db="EMBL/GenBank/DDBJ databases">
        <title>Whole genome shotgun sequence of Nitrobacter winogradskyi NBRC 14297.</title>
        <authorList>
            <person name="Hosoyama A."/>
            <person name="Uohara A."/>
            <person name="Ohji S."/>
            <person name="Ichikawa N."/>
        </authorList>
    </citation>
    <scope>NUCLEOTIDE SEQUENCE [LARGE SCALE GENOMIC DNA]</scope>
    <source>
        <strain evidence="14 15">NBRC 14297</strain>
    </source>
</reference>
<evidence type="ECO:0000256" key="9">
    <source>
        <dbReference type="RuleBase" id="RU003357"/>
    </source>
</evidence>
<feature type="domain" description="TonB-dependent receptor-like beta-barrel" evidence="12">
    <location>
        <begin position="301"/>
        <end position="764"/>
    </location>
</feature>